<dbReference type="Proteomes" id="UP001239111">
    <property type="component" value="Chromosome 2"/>
</dbReference>
<evidence type="ECO:0000313" key="2">
    <source>
        <dbReference type="Proteomes" id="UP001239111"/>
    </source>
</evidence>
<dbReference type="EMBL" id="CM056742">
    <property type="protein sequence ID" value="KAJ8675023.1"/>
    <property type="molecule type" value="Genomic_DNA"/>
</dbReference>
<keyword evidence="2" id="KW-1185">Reference proteome</keyword>
<reference evidence="1" key="1">
    <citation type="submission" date="2023-04" db="EMBL/GenBank/DDBJ databases">
        <title>A chromosome-level genome assembly of the parasitoid wasp Eretmocerus hayati.</title>
        <authorList>
            <person name="Zhong Y."/>
            <person name="Liu S."/>
            <person name="Liu Y."/>
        </authorList>
    </citation>
    <scope>NUCLEOTIDE SEQUENCE</scope>
    <source>
        <strain evidence="1">ZJU_SS_LIU_2023</strain>
    </source>
</reference>
<comment type="caution">
    <text evidence="1">The sequence shown here is derived from an EMBL/GenBank/DDBJ whole genome shotgun (WGS) entry which is preliminary data.</text>
</comment>
<proteinExistence type="predicted"/>
<accession>A0ACC2NUY6</accession>
<evidence type="ECO:0000313" key="1">
    <source>
        <dbReference type="EMBL" id="KAJ8675023.1"/>
    </source>
</evidence>
<protein>
    <submittedName>
        <fullName evidence="1">Uncharacterized protein</fullName>
    </submittedName>
</protein>
<sequence length="109" mass="12535">MPCIILAFGSILAMDGYFIMVVQHACSKFAILRFVDLIEQEFSFLWFVQLVPNSISISLTGVHVLNLRDDPQEMAPFVVLIMGMIVRMTYMSWPGQKINNHSTDMWYTL</sequence>
<organism evidence="1 2">
    <name type="scientific">Eretmocerus hayati</name>
    <dbReference type="NCBI Taxonomy" id="131215"/>
    <lineage>
        <taxon>Eukaryota</taxon>
        <taxon>Metazoa</taxon>
        <taxon>Ecdysozoa</taxon>
        <taxon>Arthropoda</taxon>
        <taxon>Hexapoda</taxon>
        <taxon>Insecta</taxon>
        <taxon>Pterygota</taxon>
        <taxon>Neoptera</taxon>
        <taxon>Endopterygota</taxon>
        <taxon>Hymenoptera</taxon>
        <taxon>Apocrita</taxon>
        <taxon>Proctotrupomorpha</taxon>
        <taxon>Chalcidoidea</taxon>
        <taxon>Aphelinidae</taxon>
        <taxon>Aphelininae</taxon>
        <taxon>Eretmocerus</taxon>
    </lineage>
</organism>
<gene>
    <name evidence="1" type="ORF">QAD02_010809</name>
</gene>
<name>A0ACC2NUY6_9HYME</name>